<dbReference type="AlphaFoldDB" id="A0AAV9W510"/>
<reference evidence="11 12" key="1">
    <citation type="submission" date="2023-08" db="EMBL/GenBank/DDBJ databases">
        <authorList>
            <person name="Palmer J.M."/>
        </authorList>
    </citation>
    <scope>NUCLEOTIDE SEQUENCE [LARGE SCALE GENOMIC DNA]</scope>
    <source>
        <strain evidence="11 12">TWF481</strain>
    </source>
</reference>
<evidence type="ECO:0000256" key="5">
    <source>
        <dbReference type="ARBA" id="ARBA00022729"/>
    </source>
</evidence>
<evidence type="ECO:0000256" key="6">
    <source>
        <dbReference type="ARBA" id="ARBA00022801"/>
    </source>
</evidence>
<proteinExistence type="inferred from homology"/>
<dbReference type="InterPro" id="IPR011118">
    <property type="entry name" value="Tannase/feruloyl_esterase"/>
</dbReference>
<keyword evidence="8" id="KW-1015">Disulfide bond</keyword>
<dbReference type="Gene3D" id="3.40.50.1820">
    <property type="entry name" value="alpha/beta hydrolase"/>
    <property type="match status" value="1"/>
</dbReference>
<keyword evidence="3" id="KW-0624">Polysaccharide degradation</keyword>
<comment type="similarity">
    <text evidence="1 10">Belongs to the tannase family.</text>
</comment>
<evidence type="ECO:0000256" key="3">
    <source>
        <dbReference type="ARBA" id="ARBA00022651"/>
    </source>
</evidence>
<keyword evidence="2" id="KW-0719">Serine esterase</keyword>
<evidence type="ECO:0000256" key="9">
    <source>
        <dbReference type="ARBA" id="ARBA00034075"/>
    </source>
</evidence>
<gene>
    <name evidence="11" type="primary">FAEB-2_4</name>
    <name evidence="11" type="ORF">TWF481_009278</name>
</gene>
<evidence type="ECO:0000256" key="2">
    <source>
        <dbReference type="ARBA" id="ARBA00022487"/>
    </source>
</evidence>
<sequence length="534" mass="59198">MKSYYILALSCAAAEALADFRSECAALSTSFIHENTDVLISEYVPAGTNLTFPELAATTCDEFVVTLADMCRLKLNHSTSSTSRVIMEVFLPTDWKLNGRRFLMTGNSGLGGCISYSDLVFGAKLGFATVGHDNGHTGATGLPFLNRPEVIKDFAWRALYEAGRVGRAAVNFFYTGGNIRKSYYMGCSTGGRQGMKAAQDFPEEYDGIISAAPAIRSAGLSAITTKTHLIFGKPGSPSHLTLEQWARVHRMVAEQCDWIDGVLDGVLEDPMKCQPRPEALLCKSGQSWGSHQCLSLPQVKAIREFYQPMYGNGGKFLFPRMQPLTHEFLGFLINYGGTPSKFPEHWYRYALFSNPDWSISSDFNLDVVDKDLEDQYGLETYNTDLSYQKGNRTKVLLYHGLTDGLISSENSYEYYNDVSRTMGLTSKEMDEFFRFFPIPGLDHCFTGNGAWYVGGPVQFETPGFLALDPSDSALMSMVKWVEDGVAPDILKGRKIVDGVVVSEKNHCKYPKQNIYKGSGDPNLASNWKCNSELV</sequence>
<accession>A0AAV9W510</accession>
<dbReference type="EC" id="3.1.1.-" evidence="10"/>
<evidence type="ECO:0000256" key="4">
    <source>
        <dbReference type="ARBA" id="ARBA00022723"/>
    </source>
</evidence>
<dbReference type="PANTHER" id="PTHR33938:SF15">
    <property type="entry name" value="FERULOYL ESTERASE B-RELATED"/>
    <property type="match status" value="1"/>
</dbReference>
<dbReference type="GO" id="GO:0046872">
    <property type="term" value="F:metal ion binding"/>
    <property type="evidence" value="ECO:0007669"/>
    <property type="project" value="UniProtKB-KW"/>
</dbReference>
<dbReference type="PANTHER" id="PTHR33938">
    <property type="entry name" value="FERULOYL ESTERASE B-RELATED"/>
    <property type="match status" value="1"/>
</dbReference>
<evidence type="ECO:0000256" key="10">
    <source>
        <dbReference type="RuleBase" id="RU361238"/>
    </source>
</evidence>
<organism evidence="11 12">
    <name type="scientific">Arthrobotrys musiformis</name>
    <dbReference type="NCBI Taxonomy" id="47236"/>
    <lineage>
        <taxon>Eukaryota</taxon>
        <taxon>Fungi</taxon>
        <taxon>Dikarya</taxon>
        <taxon>Ascomycota</taxon>
        <taxon>Pezizomycotina</taxon>
        <taxon>Orbiliomycetes</taxon>
        <taxon>Orbiliales</taxon>
        <taxon>Orbiliaceae</taxon>
        <taxon>Arthrobotrys</taxon>
    </lineage>
</organism>
<dbReference type="GO" id="GO:0030600">
    <property type="term" value="F:feruloyl esterase activity"/>
    <property type="evidence" value="ECO:0007669"/>
    <property type="project" value="UniProtKB-EC"/>
</dbReference>
<name>A0AAV9W510_9PEZI</name>
<protein>
    <recommendedName>
        <fullName evidence="10">Carboxylic ester hydrolase</fullName>
        <ecNumber evidence="10">3.1.1.-</ecNumber>
    </recommendedName>
</protein>
<evidence type="ECO:0000256" key="1">
    <source>
        <dbReference type="ARBA" id="ARBA00006249"/>
    </source>
</evidence>
<dbReference type="Proteomes" id="UP001370758">
    <property type="component" value="Unassembled WGS sequence"/>
</dbReference>
<keyword evidence="7" id="KW-0106">Calcium</keyword>
<dbReference type="InterPro" id="IPR029058">
    <property type="entry name" value="AB_hydrolase_fold"/>
</dbReference>
<dbReference type="GO" id="GO:0045493">
    <property type="term" value="P:xylan catabolic process"/>
    <property type="evidence" value="ECO:0007669"/>
    <property type="project" value="UniProtKB-KW"/>
</dbReference>
<keyword evidence="4" id="KW-0479">Metal-binding</keyword>
<evidence type="ECO:0000313" key="11">
    <source>
        <dbReference type="EMBL" id="KAK6501440.1"/>
    </source>
</evidence>
<comment type="caution">
    <text evidence="11">The sequence shown here is derived from an EMBL/GenBank/DDBJ whole genome shotgun (WGS) entry which is preliminary data.</text>
</comment>
<dbReference type="EMBL" id="JAVHJL010000006">
    <property type="protein sequence ID" value="KAK6501440.1"/>
    <property type="molecule type" value="Genomic_DNA"/>
</dbReference>
<keyword evidence="3" id="KW-0858">Xylan degradation</keyword>
<evidence type="ECO:0000256" key="8">
    <source>
        <dbReference type="ARBA" id="ARBA00023157"/>
    </source>
</evidence>
<keyword evidence="12" id="KW-1185">Reference proteome</keyword>
<dbReference type="Pfam" id="PF07519">
    <property type="entry name" value="Tannase"/>
    <property type="match status" value="2"/>
</dbReference>
<comment type="catalytic activity">
    <reaction evidence="9">
        <text>feruloyl-polysaccharide + H2O = ferulate + polysaccharide.</text>
        <dbReference type="EC" id="3.1.1.73"/>
    </reaction>
</comment>
<evidence type="ECO:0000313" key="12">
    <source>
        <dbReference type="Proteomes" id="UP001370758"/>
    </source>
</evidence>
<keyword evidence="5" id="KW-0732">Signal</keyword>
<keyword evidence="3" id="KW-0119">Carbohydrate metabolism</keyword>
<evidence type="ECO:0000256" key="7">
    <source>
        <dbReference type="ARBA" id="ARBA00022837"/>
    </source>
</evidence>
<dbReference type="SUPFAM" id="SSF53474">
    <property type="entry name" value="alpha/beta-Hydrolases"/>
    <property type="match status" value="1"/>
</dbReference>
<keyword evidence="6 10" id="KW-0378">Hydrolase</keyword>